<organism evidence="1">
    <name type="scientific">uncultured Caudovirales phage</name>
    <dbReference type="NCBI Taxonomy" id="2100421"/>
    <lineage>
        <taxon>Viruses</taxon>
        <taxon>Duplodnaviria</taxon>
        <taxon>Heunggongvirae</taxon>
        <taxon>Uroviricota</taxon>
        <taxon>Caudoviricetes</taxon>
        <taxon>Peduoviridae</taxon>
        <taxon>Maltschvirus</taxon>
        <taxon>Maltschvirus maltsch</taxon>
    </lineage>
</organism>
<name>A0A6J5L9H3_9CAUD</name>
<proteinExistence type="predicted"/>
<protein>
    <submittedName>
        <fullName evidence="1">Uncharacterized protein</fullName>
    </submittedName>
</protein>
<dbReference type="EMBL" id="LR796237">
    <property type="protein sequence ID" value="CAB4129667.1"/>
    <property type="molecule type" value="Genomic_DNA"/>
</dbReference>
<gene>
    <name evidence="1" type="ORF">UFOVP116_75</name>
</gene>
<evidence type="ECO:0000313" key="1">
    <source>
        <dbReference type="EMBL" id="CAB4129667.1"/>
    </source>
</evidence>
<accession>A0A6J5L9H3</accession>
<reference evidence="1" key="1">
    <citation type="submission" date="2020-04" db="EMBL/GenBank/DDBJ databases">
        <authorList>
            <person name="Chiriac C."/>
            <person name="Salcher M."/>
            <person name="Ghai R."/>
            <person name="Kavagutti S V."/>
        </authorList>
    </citation>
    <scope>NUCLEOTIDE SEQUENCE</scope>
</reference>
<sequence>MQWGLWSHCHGWLFSEDKYVMTEEFFTCYTLVDITNTGAIRYNGSTAGQLKRDQQRNWETLVQSISLRAQPIFLQSPVVQTVNELGDYDFGSQITGPVRIWSFVFGAEHRDIYSIERLMKELHQVPVTVNLTESICFSPAIFDTRSEFKNTYFALNQPI</sequence>